<protein>
    <submittedName>
        <fullName evidence="5">EF-hand calcium-binding domain-containing protein 1</fullName>
    </submittedName>
</protein>
<dbReference type="OrthoDB" id="191686at2759"/>
<dbReference type="InterPro" id="IPR028846">
    <property type="entry name" value="Recoverin"/>
</dbReference>
<dbReference type="PANTHER" id="PTHR23055:SF60">
    <property type="entry name" value="CALAXIN"/>
    <property type="match status" value="1"/>
</dbReference>
<feature type="domain" description="EF-hand" evidence="4">
    <location>
        <begin position="145"/>
        <end position="180"/>
    </location>
</feature>
<name>A0A210Q1J1_MIZYE</name>
<dbReference type="Pfam" id="PF13202">
    <property type="entry name" value="EF-hand_5"/>
    <property type="match status" value="1"/>
</dbReference>
<dbReference type="SUPFAM" id="SSF47473">
    <property type="entry name" value="EF-hand"/>
    <property type="match status" value="1"/>
</dbReference>
<keyword evidence="1" id="KW-0479">Metal-binding</keyword>
<dbReference type="SMART" id="SM00054">
    <property type="entry name" value="EFh"/>
    <property type="match status" value="3"/>
</dbReference>
<proteinExistence type="predicted"/>
<dbReference type="InterPro" id="IPR002048">
    <property type="entry name" value="EF_hand_dom"/>
</dbReference>
<dbReference type="Gene3D" id="1.10.238.10">
    <property type="entry name" value="EF-hand"/>
    <property type="match status" value="1"/>
</dbReference>
<dbReference type="AlphaFoldDB" id="A0A210Q1J1"/>
<evidence type="ECO:0000256" key="2">
    <source>
        <dbReference type="ARBA" id="ARBA00022737"/>
    </source>
</evidence>
<dbReference type="PRINTS" id="PR00450">
    <property type="entry name" value="RECOVERIN"/>
</dbReference>
<accession>A0A210Q1J1</accession>
<sequence>MSRSKPKAKMVEDLMKKTKYKKDVVECLLKMFRVYDTKLKNIEKFRVEKSKFRYMLQAVFCLTDDILMDRVFRAFDTDSDGSICEEEWVIGFSVFLSKDVDDRKTKFVFRAYDLKDEGYITREAMFYFLKNCLVKTPTEEDPDEGPKELVEILLKILDLDRDGRVSYDEFATGVKEDPMLLESLGRCLPEQQYVDQFYSFLSGDKTPLTNSRQVNN</sequence>
<dbReference type="STRING" id="6573.A0A210Q1J1"/>
<dbReference type="GO" id="GO:0005509">
    <property type="term" value="F:calcium ion binding"/>
    <property type="evidence" value="ECO:0007669"/>
    <property type="project" value="InterPro"/>
</dbReference>
<keyword evidence="3" id="KW-0106">Calcium</keyword>
<dbReference type="PANTHER" id="PTHR23055">
    <property type="entry name" value="CALCIUM BINDING PROTEINS"/>
    <property type="match status" value="1"/>
</dbReference>
<evidence type="ECO:0000256" key="3">
    <source>
        <dbReference type="ARBA" id="ARBA00022837"/>
    </source>
</evidence>
<dbReference type="PROSITE" id="PS50222">
    <property type="entry name" value="EF_HAND_2"/>
    <property type="match status" value="3"/>
</dbReference>
<reference evidence="5 6" key="1">
    <citation type="journal article" date="2017" name="Nat. Ecol. Evol.">
        <title>Scallop genome provides insights into evolution of bilaterian karyotype and development.</title>
        <authorList>
            <person name="Wang S."/>
            <person name="Zhang J."/>
            <person name="Jiao W."/>
            <person name="Li J."/>
            <person name="Xun X."/>
            <person name="Sun Y."/>
            <person name="Guo X."/>
            <person name="Huan P."/>
            <person name="Dong B."/>
            <person name="Zhang L."/>
            <person name="Hu X."/>
            <person name="Sun X."/>
            <person name="Wang J."/>
            <person name="Zhao C."/>
            <person name="Wang Y."/>
            <person name="Wang D."/>
            <person name="Huang X."/>
            <person name="Wang R."/>
            <person name="Lv J."/>
            <person name="Li Y."/>
            <person name="Zhang Z."/>
            <person name="Liu B."/>
            <person name="Lu W."/>
            <person name="Hui Y."/>
            <person name="Liang J."/>
            <person name="Zhou Z."/>
            <person name="Hou R."/>
            <person name="Li X."/>
            <person name="Liu Y."/>
            <person name="Li H."/>
            <person name="Ning X."/>
            <person name="Lin Y."/>
            <person name="Zhao L."/>
            <person name="Xing Q."/>
            <person name="Dou J."/>
            <person name="Li Y."/>
            <person name="Mao J."/>
            <person name="Guo H."/>
            <person name="Dou H."/>
            <person name="Li T."/>
            <person name="Mu C."/>
            <person name="Jiang W."/>
            <person name="Fu Q."/>
            <person name="Fu X."/>
            <person name="Miao Y."/>
            <person name="Liu J."/>
            <person name="Yu Q."/>
            <person name="Li R."/>
            <person name="Liao H."/>
            <person name="Li X."/>
            <person name="Kong Y."/>
            <person name="Jiang Z."/>
            <person name="Chourrout D."/>
            <person name="Li R."/>
            <person name="Bao Z."/>
        </authorList>
    </citation>
    <scope>NUCLEOTIDE SEQUENCE [LARGE SCALE GENOMIC DNA]</scope>
    <source>
        <strain evidence="5 6">PY_sf001</strain>
    </source>
</reference>
<feature type="domain" description="EF-hand" evidence="4">
    <location>
        <begin position="100"/>
        <end position="135"/>
    </location>
</feature>
<keyword evidence="2" id="KW-0677">Repeat</keyword>
<dbReference type="Pfam" id="PF13499">
    <property type="entry name" value="EF-hand_7"/>
    <property type="match status" value="1"/>
</dbReference>
<evidence type="ECO:0000256" key="1">
    <source>
        <dbReference type="ARBA" id="ARBA00022723"/>
    </source>
</evidence>
<keyword evidence="6" id="KW-1185">Reference proteome</keyword>
<feature type="domain" description="EF-hand" evidence="4">
    <location>
        <begin position="63"/>
        <end position="98"/>
    </location>
</feature>
<dbReference type="PROSITE" id="PS00018">
    <property type="entry name" value="EF_HAND_1"/>
    <property type="match status" value="2"/>
</dbReference>
<evidence type="ECO:0000313" key="6">
    <source>
        <dbReference type="Proteomes" id="UP000242188"/>
    </source>
</evidence>
<organism evidence="5 6">
    <name type="scientific">Mizuhopecten yessoensis</name>
    <name type="common">Japanese scallop</name>
    <name type="synonym">Patinopecten yessoensis</name>
    <dbReference type="NCBI Taxonomy" id="6573"/>
    <lineage>
        <taxon>Eukaryota</taxon>
        <taxon>Metazoa</taxon>
        <taxon>Spiralia</taxon>
        <taxon>Lophotrochozoa</taxon>
        <taxon>Mollusca</taxon>
        <taxon>Bivalvia</taxon>
        <taxon>Autobranchia</taxon>
        <taxon>Pteriomorphia</taxon>
        <taxon>Pectinida</taxon>
        <taxon>Pectinoidea</taxon>
        <taxon>Pectinidae</taxon>
        <taxon>Mizuhopecten</taxon>
    </lineage>
</organism>
<evidence type="ECO:0000313" key="5">
    <source>
        <dbReference type="EMBL" id="OWF42597.1"/>
    </source>
</evidence>
<evidence type="ECO:0000259" key="4">
    <source>
        <dbReference type="PROSITE" id="PS50222"/>
    </source>
</evidence>
<dbReference type="CDD" id="cd00051">
    <property type="entry name" value="EFh"/>
    <property type="match status" value="1"/>
</dbReference>
<dbReference type="InterPro" id="IPR018247">
    <property type="entry name" value="EF_Hand_1_Ca_BS"/>
</dbReference>
<comment type="caution">
    <text evidence="5">The sequence shown here is derived from an EMBL/GenBank/DDBJ whole genome shotgun (WGS) entry which is preliminary data.</text>
</comment>
<dbReference type="InterPro" id="IPR011992">
    <property type="entry name" value="EF-hand-dom_pair"/>
</dbReference>
<dbReference type="EMBL" id="NEDP02005245">
    <property type="protein sequence ID" value="OWF42597.1"/>
    <property type="molecule type" value="Genomic_DNA"/>
</dbReference>
<dbReference type="Proteomes" id="UP000242188">
    <property type="component" value="Unassembled WGS sequence"/>
</dbReference>
<gene>
    <name evidence="5" type="ORF">KP79_PYT19780</name>
</gene>